<dbReference type="Pfam" id="PF23282">
    <property type="entry name" value="WHD_ROQ1"/>
    <property type="match status" value="1"/>
</dbReference>
<dbReference type="PANTHER" id="PTHR11017">
    <property type="entry name" value="LEUCINE-RICH REPEAT-CONTAINING PROTEIN"/>
    <property type="match status" value="1"/>
</dbReference>
<evidence type="ECO:0000256" key="2">
    <source>
        <dbReference type="ARBA" id="ARBA00022737"/>
    </source>
</evidence>
<name>A0A565C2Z2_9BRAS</name>
<sequence>MEISSSDSHDVFIDFSTKDTRYSFVSHLSAAFGRRNISTFLGEDGDATLETDFRLPDDIQSAVERTSVFVVVFSDNYAFSPLCLETLVTFLDRCKDGLVTVIPVFYGDVTPSIVEQQTERFGVAFSNHQSSFSDDRIKRWRNGLIEAAKLQGHESYDQRNDSELVEEIVADVLEQLYPTGKIGIYMRLLGIENLLCKQSHDIYRLGIWGMPGVGKTTIAGAAFHQISQGFETHCLVEDFHANFHKKGLHIFREENFVEKLREKKVLVVLDDVRNPMEAESFLGGFDCFGPGSLIIITSRDKQVLYQCQVEDVYEVPTLNKKEALRLFTRFAFPDKELSDSNLIEVSKKVVEYTNGNPTALCFYGRELKDRSEPEEMEEDFEKIKRCPPREIIDVFKGSYDVLSDNERSIFLDIACFFNGEKLDYVMRILEGCGFFPHVGIDRLVERSLLMILQEKVEMHNLIQDIGREIVNEEKKQMTWPRRVWESSSIKLLLEDNEPKGTEVIEGIFLDTTNINVVVNHMAFENMYNLRLLKIYSSSSETAQELYLPEGLNSLPYELRLLHWEKYPLRSLPQDFDPSHLVELNMPYSQLQNLWGGTKSLEKLKIVNLSHSEQLVEVDELLKACALEQIDLQGCTSLERIPNTDRLKNLQLLNLSGCTSIKSEEITEKIKGLYLEAGLRDTKSESMVFSTLVKLEPEDNTESL</sequence>
<dbReference type="PRINTS" id="PR00364">
    <property type="entry name" value="DISEASERSIST"/>
</dbReference>
<dbReference type="GO" id="GO:0006952">
    <property type="term" value="P:defense response"/>
    <property type="evidence" value="ECO:0007669"/>
    <property type="project" value="InterPro"/>
</dbReference>
<dbReference type="SUPFAM" id="SSF52200">
    <property type="entry name" value="Toll/Interleukin receptor TIR domain"/>
    <property type="match status" value="1"/>
</dbReference>
<dbReference type="OrthoDB" id="1357022at2759"/>
<dbReference type="Pfam" id="PF00931">
    <property type="entry name" value="NB-ARC"/>
    <property type="match status" value="1"/>
</dbReference>
<dbReference type="InterPro" id="IPR000157">
    <property type="entry name" value="TIR_dom"/>
</dbReference>
<dbReference type="InterPro" id="IPR058192">
    <property type="entry name" value="WHD_ROQ1-like"/>
</dbReference>
<evidence type="ECO:0000313" key="5">
    <source>
        <dbReference type="Proteomes" id="UP000489600"/>
    </source>
</evidence>
<dbReference type="AlphaFoldDB" id="A0A565C2Z2"/>
<dbReference type="PANTHER" id="PTHR11017:SF479">
    <property type="entry name" value="DISEASE RESISTANCE PROTEIN (TIR-NBS-LRR CLASS) FAMILY"/>
    <property type="match status" value="1"/>
</dbReference>
<dbReference type="InterPro" id="IPR027417">
    <property type="entry name" value="P-loop_NTPase"/>
</dbReference>
<dbReference type="InterPro" id="IPR032675">
    <property type="entry name" value="LRR_dom_sf"/>
</dbReference>
<dbReference type="Gene3D" id="3.80.10.10">
    <property type="entry name" value="Ribonuclease Inhibitor"/>
    <property type="match status" value="1"/>
</dbReference>
<keyword evidence="5" id="KW-1185">Reference proteome</keyword>
<dbReference type="GO" id="GO:0043531">
    <property type="term" value="F:ADP binding"/>
    <property type="evidence" value="ECO:0007669"/>
    <property type="project" value="InterPro"/>
</dbReference>
<dbReference type="InterPro" id="IPR042197">
    <property type="entry name" value="Apaf_helical"/>
</dbReference>
<reference evidence="4" key="1">
    <citation type="submission" date="2019-07" db="EMBL/GenBank/DDBJ databases">
        <authorList>
            <person name="Dittberner H."/>
        </authorList>
    </citation>
    <scope>NUCLEOTIDE SEQUENCE [LARGE SCALE GENOMIC DNA]</scope>
</reference>
<feature type="domain" description="TIR" evidence="3">
    <location>
        <begin position="7"/>
        <end position="176"/>
    </location>
</feature>
<dbReference type="Gene3D" id="1.10.8.430">
    <property type="entry name" value="Helical domain of apoptotic protease-activating factors"/>
    <property type="match status" value="1"/>
</dbReference>
<comment type="caution">
    <text evidence="4">The sequence shown here is derived from an EMBL/GenBank/DDBJ whole genome shotgun (WGS) entry which is preliminary data.</text>
</comment>
<dbReference type="InterPro" id="IPR011713">
    <property type="entry name" value="Leu-rich_rpt_3"/>
</dbReference>
<accession>A0A565C2Z2</accession>
<evidence type="ECO:0000313" key="4">
    <source>
        <dbReference type="EMBL" id="VVB08000.1"/>
    </source>
</evidence>
<dbReference type="Gene3D" id="3.40.50.10140">
    <property type="entry name" value="Toll/interleukin-1 receptor homology (TIR) domain"/>
    <property type="match status" value="1"/>
</dbReference>
<proteinExistence type="predicted"/>
<dbReference type="Proteomes" id="UP000489600">
    <property type="component" value="Unassembled WGS sequence"/>
</dbReference>
<dbReference type="SUPFAM" id="SSF52058">
    <property type="entry name" value="L domain-like"/>
    <property type="match status" value="1"/>
</dbReference>
<dbReference type="InterPro" id="IPR035897">
    <property type="entry name" value="Toll_tir_struct_dom_sf"/>
</dbReference>
<dbReference type="SMART" id="SM00255">
    <property type="entry name" value="TIR"/>
    <property type="match status" value="1"/>
</dbReference>
<dbReference type="Pfam" id="PF07725">
    <property type="entry name" value="LRR_3"/>
    <property type="match status" value="1"/>
</dbReference>
<keyword evidence="1" id="KW-0433">Leucine-rich repeat</keyword>
<dbReference type="SUPFAM" id="SSF52540">
    <property type="entry name" value="P-loop containing nucleoside triphosphate hydrolases"/>
    <property type="match status" value="1"/>
</dbReference>
<dbReference type="Gene3D" id="3.40.50.300">
    <property type="entry name" value="P-loop containing nucleotide triphosphate hydrolases"/>
    <property type="match status" value="1"/>
</dbReference>
<dbReference type="Pfam" id="PF01582">
    <property type="entry name" value="TIR"/>
    <property type="match status" value="1"/>
</dbReference>
<dbReference type="InterPro" id="IPR044974">
    <property type="entry name" value="Disease_R_plants"/>
</dbReference>
<dbReference type="InterPro" id="IPR002182">
    <property type="entry name" value="NB-ARC"/>
</dbReference>
<dbReference type="GO" id="GO:0007165">
    <property type="term" value="P:signal transduction"/>
    <property type="evidence" value="ECO:0007669"/>
    <property type="project" value="InterPro"/>
</dbReference>
<organism evidence="4 5">
    <name type="scientific">Arabis nemorensis</name>
    <dbReference type="NCBI Taxonomy" id="586526"/>
    <lineage>
        <taxon>Eukaryota</taxon>
        <taxon>Viridiplantae</taxon>
        <taxon>Streptophyta</taxon>
        <taxon>Embryophyta</taxon>
        <taxon>Tracheophyta</taxon>
        <taxon>Spermatophyta</taxon>
        <taxon>Magnoliopsida</taxon>
        <taxon>eudicotyledons</taxon>
        <taxon>Gunneridae</taxon>
        <taxon>Pentapetalae</taxon>
        <taxon>rosids</taxon>
        <taxon>malvids</taxon>
        <taxon>Brassicales</taxon>
        <taxon>Brassicaceae</taxon>
        <taxon>Arabideae</taxon>
        <taxon>Arabis</taxon>
    </lineage>
</organism>
<dbReference type="EMBL" id="CABITT030000006">
    <property type="protein sequence ID" value="VVB08000.1"/>
    <property type="molecule type" value="Genomic_DNA"/>
</dbReference>
<dbReference type="PROSITE" id="PS50104">
    <property type="entry name" value="TIR"/>
    <property type="match status" value="1"/>
</dbReference>
<evidence type="ECO:0000259" key="3">
    <source>
        <dbReference type="PROSITE" id="PS50104"/>
    </source>
</evidence>
<protein>
    <recommendedName>
        <fullName evidence="3">TIR domain-containing protein</fullName>
    </recommendedName>
</protein>
<keyword evidence="2" id="KW-0677">Repeat</keyword>
<gene>
    <name evidence="4" type="ORF">ANE_LOCUS18444</name>
</gene>
<evidence type="ECO:0000256" key="1">
    <source>
        <dbReference type="ARBA" id="ARBA00022614"/>
    </source>
</evidence>